<evidence type="ECO:0000313" key="4">
    <source>
        <dbReference type="EMBL" id="KAF7553472.1"/>
    </source>
</evidence>
<evidence type="ECO:0008006" key="6">
    <source>
        <dbReference type="Google" id="ProtNLM"/>
    </source>
</evidence>
<dbReference type="InterPro" id="IPR036396">
    <property type="entry name" value="Cyt_P450_sf"/>
</dbReference>
<dbReference type="AlphaFoldDB" id="A0A9P5LJ64"/>
<proteinExistence type="predicted"/>
<keyword evidence="3" id="KW-0408">Iron</keyword>
<dbReference type="Proteomes" id="UP000722485">
    <property type="component" value="Unassembled WGS sequence"/>
</dbReference>
<dbReference type="InterPro" id="IPR050121">
    <property type="entry name" value="Cytochrome_P450_monoxygenase"/>
</dbReference>
<evidence type="ECO:0000256" key="1">
    <source>
        <dbReference type="ARBA" id="ARBA00022617"/>
    </source>
</evidence>
<dbReference type="PANTHER" id="PTHR24305:SF188">
    <property type="entry name" value="P450, PUTATIVE (EUROFUNG)-RELATED"/>
    <property type="match status" value="1"/>
</dbReference>
<dbReference type="Gene3D" id="1.10.630.10">
    <property type="entry name" value="Cytochrome P450"/>
    <property type="match status" value="1"/>
</dbReference>
<dbReference type="InterPro" id="IPR001128">
    <property type="entry name" value="Cyt_P450"/>
</dbReference>
<keyword evidence="1" id="KW-0349">Heme</keyword>
<keyword evidence="2" id="KW-0479">Metal-binding</keyword>
<evidence type="ECO:0000313" key="5">
    <source>
        <dbReference type="Proteomes" id="UP000722485"/>
    </source>
</evidence>
<name>A0A9P5LJ64_9HYPO</name>
<dbReference type="InterPro" id="IPR002401">
    <property type="entry name" value="Cyt_P450_E_grp-I"/>
</dbReference>
<dbReference type="EMBL" id="JAANBB010000045">
    <property type="protein sequence ID" value="KAF7553472.1"/>
    <property type="molecule type" value="Genomic_DNA"/>
</dbReference>
<accession>A0A9P5LJ64</accession>
<dbReference type="PRINTS" id="PR00463">
    <property type="entry name" value="EP450I"/>
</dbReference>
<evidence type="ECO:0000256" key="2">
    <source>
        <dbReference type="ARBA" id="ARBA00022723"/>
    </source>
</evidence>
<dbReference type="OrthoDB" id="3934656at2759"/>
<dbReference type="PANTHER" id="PTHR24305">
    <property type="entry name" value="CYTOCHROME P450"/>
    <property type="match status" value="1"/>
</dbReference>
<sequence>MHLQLLLAIAAFFVAVQALVWFYRILASPLSAVPGPFLARFTDLWYVWRIKKGHFEWDNITLHRKYGPIIRYGPNRYSICDPLAAKALYGHGQAFPKSSWYNTWGDPNPHNWALFSDKDEKRHGVNRRLYQSTYSMSSLVHYEHYVDECADLFSQKLSEMSGGGAAAEPVDMGHWFQCYAFDVIGMITYSKRLGFLDQGRDIGEVIKNLENHLFYATIVGIYSYLHPYLAPIRNRRGKRGTGRKYILEFTKDCLAEHKSRPKALGIEDDIGPFEQKGTNDFLSKFLAKHSEDPSSFTNYHVLAGCVSNMVAGSDTTAISLSAILYLLLRHPQTLERLRNEIDAFFLDHAGASKRMSFQESLQLPYLQAVIKEALRLHPATGLPLERVVPEGGANICGKFFPAGTIVGINSWVEHHLSSVFGDDVDEFKPERWLTTDTERLATMNRHWIPAREPA</sequence>
<dbReference type="GO" id="GO:0004497">
    <property type="term" value="F:monooxygenase activity"/>
    <property type="evidence" value="ECO:0007669"/>
    <property type="project" value="InterPro"/>
</dbReference>
<dbReference type="GO" id="GO:0005506">
    <property type="term" value="F:iron ion binding"/>
    <property type="evidence" value="ECO:0007669"/>
    <property type="project" value="InterPro"/>
</dbReference>
<dbReference type="PRINTS" id="PR00385">
    <property type="entry name" value="P450"/>
</dbReference>
<dbReference type="GO" id="GO:0016705">
    <property type="term" value="F:oxidoreductase activity, acting on paired donors, with incorporation or reduction of molecular oxygen"/>
    <property type="evidence" value="ECO:0007669"/>
    <property type="project" value="InterPro"/>
</dbReference>
<gene>
    <name evidence="4" type="ORF">G7Z17_g3598</name>
</gene>
<dbReference type="GO" id="GO:0020037">
    <property type="term" value="F:heme binding"/>
    <property type="evidence" value="ECO:0007669"/>
    <property type="project" value="InterPro"/>
</dbReference>
<comment type="caution">
    <text evidence="4">The sequence shown here is derived from an EMBL/GenBank/DDBJ whole genome shotgun (WGS) entry which is preliminary data.</text>
</comment>
<dbReference type="SUPFAM" id="SSF48264">
    <property type="entry name" value="Cytochrome P450"/>
    <property type="match status" value="1"/>
</dbReference>
<reference evidence="4" key="1">
    <citation type="submission" date="2020-03" db="EMBL/GenBank/DDBJ databases">
        <title>Draft Genome Sequence of Cylindrodendrum hubeiense.</title>
        <authorList>
            <person name="Buettner E."/>
            <person name="Kellner H."/>
        </authorList>
    </citation>
    <scope>NUCLEOTIDE SEQUENCE</scope>
    <source>
        <strain evidence="4">IHI 201604</strain>
    </source>
</reference>
<protein>
    <recommendedName>
        <fullName evidence="6">Cytochrome P450</fullName>
    </recommendedName>
</protein>
<keyword evidence="5" id="KW-1185">Reference proteome</keyword>
<evidence type="ECO:0000256" key="3">
    <source>
        <dbReference type="ARBA" id="ARBA00023004"/>
    </source>
</evidence>
<dbReference type="CDD" id="cd11060">
    <property type="entry name" value="CYP57A1-like"/>
    <property type="match status" value="1"/>
</dbReference>
<dbReference type="Pfam" id="PF00067">
    <property type="entry name" value="p450"/>
    <property type="match status" value="1"/>
</dbReference>
<organism evidence="4 5">
    <name type="scientific">Cylindrodendrum hubeiense</name>
    <dbReference type="NCBI Taxonomy" id="595255"/>
    <lineage>
        <taxon>Eukaryota</taxon>
        <taxon>Fungi</taxon>
        <taxon>Dikarya</taxon>
        <taxon>Ascomycota</taxon>
        <taxon>Pezizomycotina</taxon>
        <taxon>Sordariomycetes</taxon>
        <taxon>Hypocreomycetidae</taxon>
        <taxon>Hypocreales</taxon>
        <taxon>Nectriaceae</taxon>
        <taxon>Cylindrodendrum</taxon>
    </lineage>
</organism>